<protein>
    <submittedName>
        <fullName evidence="2">Uncharacterized protein LOC136091830</fullName>
    </submittedName>
</protein>
<sequence>MIRNIAPKYQSKTDSIFLVGLWYALDAHTDKYSYYPILRSVISLLQQLESEQGVVVKVNGVEETIHAILILFSADNLGAHTLFGFMESFNAKYFCRFCKCAHCEIQTSFKAETFDRRTRAEYDMCVSESRSNNYNASESGIKHGCLFNCLSQFHCIDQSAVDCMHDVLEGVVPLEICLVLQSLIDKKYFLLADVNNAINNYNYSLSDKNSKPPEVNLKNIHIQAAESRCLIRNLPLIIGNLIPEGDAHWRLLLMLLDCMDAIFAPTITVGLIRQLEFNLEEHHAQFKTIYPEKRLIPKHHFMLHYPEFMLKYGPLSRYWCMRFEAKHRFAKELASVVRNFKNICKTIMHRSQLKLANTLFSNLQSAVSNSLRTVLNVDNHDEIYVAHSVRFGCYEIKPGCILCHDIVESHPQFGELKCIVSLAKQIYFVCYPFETLHFHEHFHSFEVKKSSNPRILLVLHTNQLKDYHPYNVILRCKFGLTSDKVVGFVYENDGTEVDEVDFEIIKHLAESNTILPISNLPLVLPSLQPSQSTLISSITFSESSVSVNNSHLMKAANEAFVSANSIKAFLAQHPSTCQYTEEVDSGKVSISTRQHIIRVVVHKMISAYGSYPDRYQKISVAAVLSEALVLPACIFYDSTNRHGFLERGLENARRKLPGVY</sequence>
<organism evidence="1 2">
    <name type="scientific">Hydra vulgaris</name>
    <name type="common">Hydra</name>
    <name type="synonym">Hydra attenuata</name>
    <dbReference type="NCBI Taxonomy" id="6087"/>
    <lineage>
        <taxon>Eukaryota</taxon>
        <taxon>Metazoa</taxon>
        <taxon>Cnidaria</taxon>
        <taxon>Hydrozoa</taxon>
        <taxon>Hydroidolina</taxon>
        <taxon>Anthoathecata</taxon>
        <taxon>Aplanulata</taxon>
        <taxon>Hydridae</taxon>
        <taxon>Hydra</taxon>
    </lineage>
</organism>
<dbReference type="Proteomes" id="UP001652625">
    <property type="component" value="Chromosome 15"/>
</dbReference>
<keyword evidence="1" id="KW-1185">Reference proteome</keyword>
<dbReference type="PANTHER" id="PTHR31912">
    <property type="entry name" value="IP13529P"/>
    <property type="match status" value="1"/>
</dbReference>
<proteinExistence type="predicted"/>
<dbReference type="RefSeq" id="XP_065675614.1">
    <property type="nucleotide sequence ID" value="XM_065819542.1"/>
</dbReference>
<dbReference type="GeneID" id="136091830"/>
<name>A0ABM4DM36_HYDVU</name>
<dbReference type="PANTHER" id="PTHR31912:SF34">
    <property type="entry name" value="NOTOCHORD-RELATED PROTEIN"/>
    <property type="match status" value="1"/>
</dbReference>
<evidence type="ECO:0000313" key="2">
    <source>
        <dbReference type="RefSeq" id="XP_065675614.1"/>
    </source>
</evidence>
<accession>A0ABM4DM36</accession>
<gene>
    <name evidence="2" type="primary">LOC136091830</name>
</gene>
<evidence type="ECO:0000313" key="1">
    <source>
        <dbReference type="Proteomes" id="UP001652625"/>
    </source>
</evidence>
<reference evidence="2" key="1">
    <citation type="submission" date="2025-08" db="UniProtKB">
        <authorList>
            <consortium name="RefSeq"/>
        </authorList>
    </citation>
    <scope>IDENTIFICATION</scope>
</reference>